<dbReference type="PANTHER" id="PTHR43563:SF1">
    <property type="entry name" value="AMINE OXIDASE [FLAVIN-CONTAINING] B"/>
    <property type="match status" value="1"/>
</dbReference>
<sequence>MQKKTTDILIIGAGLTGLTLAYYLKQLNISVTLVEARHRIGGRIYTKQNNNQAPVELGATWFVNEHSALIKLLKTLHLDIFEQYYGTTAIYEPSKANPPQLINLPHSNQANYRIKNGTQSIINALCNELEAHQIITDCAIASIERRDGYILAKSESYEFECKHIVSTLPPYLFDKTIPIEPQLPQELKELLQNTHTWMHDSIKVGFTFAVPFWKGERTSGTIYSNVSVLQEFYDHSNADENLYALVGFMNKDVYSHTKEERQELALKQLEQYYGNEVRNFLSYEELVWQDERYTTASRDGFIMPQQNNGHPLFQNSYLDEALFIAGTETSTYASGKMEGAVRSAQQVFRQIKSLL</sequence>
<evidence type="ECO:0000313" key="4">
    <source>
        <dbReference type="Proteomes" id="UP000321938"/>
    </source>
</evidence>
<dbReference type="Gene3D" id="3.50.50.60">
    <property type="entry name" value="FAD/NAD(P)-binding domain"/>
    <property type="match status" value="2"/>
</dbReference>
<accession>A0A5C7BAA5</accession>
<dbReference type="SUPFAM" id="SSF51905">
    <property type="entry name" value="FAD/NAD(P)-binding domain"/>
    <property type="match status" value="1"/>
</dbReference>
<protein>
    <submittedName>
        <fullName evidence="3">FAD-dependent oxidoreductase</fullName>
    </submittedName>
</protein>
<dbReference type="InterPro" id="IPR036188">
    <property type="entry name" value="FAD/NAD-bd_sf"/>
</dbReference>
<organism evidence="3 4">
    <name type="scientific">Psychroserpens burtonensis</name>
    <dbReference type="NCBI Taxonomy" id="49278"/>
    <lineage>
        <taxon>Bacteria</taxon>
        <taxon>Pseudomonadati</taxon>
        <taxon>Bacteroidota</taxon>
        <taxon>Flavobacteriia</taxon>
        <taxon>Flavobacteriales</taxon>
        <taxon>Flavobacteriaceae</taxon>
        <taxon>Psychroserpens</taxon>
    </lineage>
</organism>
<evidence type="ECO:0000256" key="1">
    <source>
        <dbReference type="ARBA" id="ARBA00005995"/>
    </source>
</evidence>
<dbReference type="InterPro" id="IPR002937">
    <property type="entry name" value="Amino_oxidase"/>
</dbReference>
<dbReference type="OrthoDB" id="9767561at2"/>
<dbReference type="EMBL" id="VOSB01000003">
    <property type="protein sequence ID" value="TXE19720.1"/>
    <property type="molecule type" value="Genomic_DNA"/>
</dbReference>
<dbReference type="GO" id="GO:0016491">
    <property type="term" value="F:oxidoreductase activity"/>
    <property type="evidence" value="ECO:0007669"/>
    <property type="project" value="InterPro"/>
</dbReference>
<dbReference type="STRING" id="1123037.GCA_000425305_00952"/>
<dbReference type="Pfam" id="PF13450">
    <property type="entry name" value="NAD_binding_8"/>
    <property type="match status" value="1"/>
</dbReference>
<reference evidence="3 4" key="1">
    <citation type="submission" date="2019-08" db="EMBL/GenBank/DDBJ databases">
        <title>Genome of Psychroserpens burtonensis ACAM 167.</title>
        <authorList>
            <person name="Bowman J.P."/>
        </authorList>
    </citation>
    <scope>NUCLEOTIDE SEQUENCE [LARGE SCALE GENOMIC DNA]</scope>
    <source>
        <strain evidence="3 4">ACAM 167</strain>
    </source>
</reference>
<comment type="caution">
    <text evidence="3">The sequence shown here is derived from an EMBL/GenBank/DDBJ whole genome shotgun (WGS) entry which is preliminary data.</text>
</comment>
<gene>
    <name evidence="3" type="ORF">ES692_02930</name>
</gene>
<feature type="domain" description="Amine oxidase" evidence="2">
    <location>
        <begin position="98"/>
        <end position="347"/>
    </location>
</feature>
<comment type="similarity">
    <text evidence="1">Belongs to the flavin monoamine oxidase family.</text>
</comment>
<dbReference type="PANTHER" id="PTHR43563">
    <property type="entry name" value="AMINE OXIDASE"/>
    <property type="match status" value="1"/>
</dbReference>
<dbReference type="InterPro" id="IPR050703">
    <property type="entry name" value="Flavin_MAO"/>
</dbReference>
<dbReference type="AlphaFoldDB" id="A0A5C7BAA5"/>
<evidence type="ECO:0000313" key="3">
    <source>
        <dbReference type="EMBL" id="TXE19720.1"/>
    </source>
</evidence>
<evidence type="ECO:0000259" key="2">
    <source>
        <dbReference type="Pfam" id="PF01593"/>
    </source>
</evidence>
<dbReference type="SUPFAM" id="SSF54373">
    <property type="entry name" value="FAD-linked reductases, C-terminal domain"/>
    <property type="match status" value="1"/>
</dbReference>
<dbReference type="Pfam" id="PF01593">
    <property type="entry name" value="Amino_oxidase"/>
    <property type="match status" value="1"/>
</dbReference>
<dbReference type="Proteomes" id="UP000321938">
    <property type="component" value="Unassembled WGS sequence"/>
</dbReference>
<keyword evidence="4" id="KW-1185">Reference proteome</keyword>
<name>A0A5C7BAA5_9FLAO</name>
<dbReference type="RefSeq" id="WP_147231097.1">
    <property type="nucleotide sequence ID" value="NZ_VOSB01000003.1"/>
</dbReference>
<proteinExistence type="inferred from homology"/>